<dbReference type="EMBL" id="JAADJZ010000001">
    <property type="protein sequence ID" value="KAF2878508.1"/>
    <property type="molecule type" value="Genomic_DNA"/>
</dbReference>
<accession>A0A7C8IG23</accession>
<dbReference type="AlphaFoldDB" id="A0A7C8IG23"/>
<comment type="caution">
    <text evidence="1">The sequence shown here is derived from an EMBL/GenBank/DDBJ whole genome shotgun (WGS) entry which is preliminary data.</text>
</comment>
<dbReference type="Proteomes" id="UP000481861">
    <property type="component" value="Unassembled WGS sequence"/>
</dbReference>
<name>A0A7C8IG23_9PLEO</name>
<keyword evidence="2" id="KW-1185">Reference proteome</keyword>
<proteinExistence type="predicted"/>
<gene>
    <name evidence="1" type="ORF">BDV95DRAFT_601147</name>
</gene>
<evidence type="ECO:0000313" key="2">
    <source>
        <dbReference type="Proteomes" id="UP000481861"/>
    </source>
</evidence>
<reference evidence="1 2" key="1">
    <citation type="submission" date="2020-01" db="EMBL/GenBank/DDBJ databases">
        <authorList>
            <consortium name="DOE Joint Genome Institute"/>
            <person name="Haridas S."/>
            <person name="Albert R."/>
            <person name="Binder M."/>
            <person name="Bloem J."/>
            <person name="Labutti K."/>
            <person name="Salamov A."/>
            <person name="Andreopoulos B."/>
            <person name="Baker S.E."/>
            <person name="Barry K."/>
            <person name="Bills G."/>
            <person name="Bluhm B.H."/>
            <person name="Cannon C."/>
            <person name="Castanera R."/>
            <person name="Culley D.E."/>
            <person name="Daum C."/>
            <person name="Ezra D."/>
            <person name="Gonzalez J.B."/>
            <person name="Henrissat B."/>
            <person name="Kuo A."/>
            <person name="Liang C."/>
            <person name="Lipzen A."/>
            <person name="Lutzoni F."/>
            <person name="Magnuson J."/>
            <person name="Mondo S."/>
            <person name="Nolan M."/>
            <person name="Ohm R."/>
            <person name="Pangilinan J."/>
            <person name="Park H.-J.H."/>
            <person name="Ramirez L."/>
            <person name="Alfaro M."/>
            <person name="Sun H."/>
            <person name="Tritt A."/>
            <person name="Yoshinaga Y."/>
            <person name="Zwiers L.-H.L."/>
            <person name="Turgeon B.G."/>
            <person name="Goodwin S.B."/>
            <person name="Spatafora J.W."/>
            <person name="Crous P.W."/>
            <person name="Grigoriev I.V."/>
        </authorList>
    </citation>
    <scope>NUCLEOTIDE SEQUENCE [LARGE SCALE GENOMIC DNA]</scope>
    <source>
        <strain evidence="1 2">CBS 611.86</strain>
    </source>
</reference>
<sequence>MFFHHTVHDSFKANWASKRFLPKFQDTYRSACEGLCLYMTVFGSEDVDREATLEAFMVFAGWARFERGDFGIVTEMMHAARKSFGTDEAFLTTAARYGFTDGIDQINDLDEASASIERHGVAMVASALLGDSSSYDKKVIAGAERAVDISAWLIDRAIGRCDQANTDRVLKMLLMKNRWHDALSTVLSQGADANKALKDPEVVLSLIGTTDASPVQLSWHYHSLLDTYADALTNNCGVNLNARHHDKTIWQQWLGHTCTDQLTHGLLEPIHVRAFTLFLRNGANPHEVITFQHERLEQLLDPTSTSGGRDTKRRLAVPDIVDRFFGVESREKLLRVLRDAGPRWAQAQRELRARGARGAVM</sequence>
<evidence type="ECO:0000313" key="1">
    <source>
        <dbReference type="EMBL" id="KAF2878508.1"/>
    </source>
</evidence>
<protein>
    <submittedName>
        <fullName evidence="1">Uncharacterized protein</fullName>
    </submittedName>
</protein>
<organism evidence="1 2">
    <name type="scientific">Massariosphaeria phaeospora</name>
    <dbReference type="NCBI Taxonomy" id="100035"/>
    <lineage>
        <taxon>Eukaryota</taxon>
        <taxon>Fungi</taxon>
        <taxon>Dikarya</taxon>
        <taxon>Ascomycota</taxon>
        <taxon>Pezizomycotina</taxon>
        <taxon>Dothideomycetes</taxon>
        <taxon>Pleosporomycetidae</taxon>
        <taxon>Pleosporales</taxon>
        <taxon>Pleosporales incertae sedis</taxon>
        <taxon>Massariosphaeria</taxon>
    </lineage>
</organism>